<feature type="transmembrane region" description="Helical" evidence="10">
    <location>
        <begin position="38"/>
        <end position="60"/>
    </location>
</feature>
<dbReference type="OrthoDB" id="10053194at2759"/>
<evidence type="ECO:0000256" key="6">
    <source>
        <dbReference type="ARBA" id="ARBA00023136"/>
    </source>
</evidence>
<dbReference type="Proteomes" id="UP000663852">
    <property type="component" value="Unassembled WGS sequence"/>
</dbReference>
<comment type="subcellular location">
    <subcellularLocation>
        <location evidence="1">Membrane</location>
        <topology evidence="1">Multi-pass membrane protein</topology>
    </subcellularLocation>
</comment>
<dbReference type="PROSITE" id="PS50262">
    <property type="entry name" value="G_PROTEIN_RECEP_F1_2"/>
    <property type="match status" value="1"/>
</dbReference>
<feature type="transmembrane region" description="Helical" evidence="10">
    <location>
        <begin position="152"/>
        <end position="170"/>
    </location>
</feature>
<feature type="transmembrane region" description="Helical" evidence="10">
    <location>
        <begin position="300"/>
        <end position="321"/>
    </location>
</feature>
<dbReference type="PANTHER" id="PTHR45695:SF9">
    <property type="entry name" value="LEUCOKININ RECEPTOR"/>
    <property type="match status" value="1"/>
</dbReference>
<dbReference type="GO" id="GO:0004983">
    <property type="term" value="F:neuropeptide Y receptor activity"/>
    <property type="evidence" value="ECO:0007669"/>
    <property type="project" value="InterPro"/>
</dbReference>
<proteinExistence type="inferred from homology"/>
<gene>
    <name evidence="13" type="ORF">EDS130_LOCUS15275</name>
    <name evidence="12" type="ORF">XAT740_LOCUS11791</name>
</gene>
<dbReference type="EMBL" id="CAJNOJ010000064">
    <property type="protein sequence ID" value="CAF1008765.1"/>
    <property type="molecule type" value="Genomic_DNA"/>
</dbReference>
<keyword evidence="3 9" id="KW-0812">Transmembrane</keyword>
<evidence type="ECO:0000256" key="1">
    <source>
        <dbReference type="ARBA" id="ARBA00004141"/>
    </source>
</evidence>
<evidence type="ECO:0000256" key="9">
    <source>
        <dbReference type="RuleBase" id="RU000688"/>
    </source>
</evidence>
<dbReference type="Proteomes" id="UP000663828">
    <property type="component" value="Unassembled WGS sequence"/>
</dbReference>
<dbReference type="GO" id="GO:0005886">
    <property type="term" value="C:plasma membrane"/>
    <property type="evidence" value="ECO:0007669"/>
    <property type="project" value="TreeGrafter"/>
</dbReference>
<evidence type="ECO:0000313" key="13">
    <source>
        <dbReference type="EMBL" id="CAF1008765.1"/>
    </source>
</evidence>
<keyword evidence="6 10" id="KW-0472">Membrane</keyword>
<dbReference type="InterPro" id="IPR000276">
    <property type="entry name" value="GPCR_Rhodpsn"/>
</dbReference>
<comment type="similarity">
    <text evidence="2 9">Belongs to the G-protein coupled receptor 1 family.</text>
</comment>
<evidence type="ECO:0000256" key="7">
    <source>
        <dbReference type="ARBA" id="ARBA00023170"/>
    </source>
</evidence>
<name>A0A814EMQ3_ADIRI</name>
<feature type="domain" description="G-protein coupled receptors family 1 profile" evidence="11">
    <location>
        <begin position="51"/>
        <end position="318"/>
    </location>
</feature>
<dbReference type="Gene3D" id="1.20.1070.10">
    <property type="entry name" value="Rhodopsin 7-helix transmembrane proteins"/>
    <property type="match status" value="1"/>
</dbReference>
<dbReference type="PRINTS" id="PR00237">
    <property type="entry name" value="GPCRRHODOPSN"/>
</dbReference>
<protein>
    <recommendedName>
        <fullName evidence="11">G-protein coupled receptors family 1 profile domain-containing protein</fullName>
    </recommendedName>
</protein>
<keyword evidence="8 9" id="KW-0807">Transducer</keyword>
<evidence type="ECO:0000256" key="4">
    <source>
        <dbReference type="ARBA" id="ARBA00022989"/>
    </source>
</evidence>
<feature type="transmembrane region" description="Helical" evidence="10">
    <location>
        <begin position="261"/>
        <end position="280"/>
    </location>
</feature>
<feature type="transmembrane region" description="Helical" evidence="10">
    <location>
        <begin position="72"/>
        <end position="93"/>
    </location>
</feature>
<keyword evidence="7 9" id="KW-0675">Receptor</keyword>
<keyword evidence="5 9" id="KW-0297">G-protein coupled receptor</keyword>
<evidence type="ECO:0000256" key="2">
    <source>
        <dbReference type="ARBA" id="ARBA00010663"/>
    </source>
</evidence>
<feature type="transmembrane region" description="Helical" evidence="10">
    <location>
        <begin position="206"/>
        <end position="230"/>
    </location>
</feature>
<dbReference type="PANTHER" id="PTHR45695">
    <property type="entry name" value="LEUCOKININ RECEPTOR-RELATED"/>
    <property type="match status" value="1"/>
</dbReference>
<organism evidence="12 14">
    <name type="scientific">Adineta ricciae</name>
    <name type="common">Rotifer</name>
    <dbReference type="NCBI Taxonomy" id="249248"/>
    <lineage>
        <taxon>Eukaryota</taxon>
        <taxon>Metazoa</taxon>
        <taxon>Spiralia</taxon>
        <taxon>Gnathifera</taxon>
        <taxon>Rotifera</taxon>
        <taxon>Eurotatoria</taxon>
        <taxon>Bdelloidea</taxon>
        <taxon>Adinetida</taxon>
        <taxon>Adinetidae</taxon>
        <taxon>Adineta</taxon>
    </lineage>
</organism>
<evidence type="ECO:0000313" key="14">
    <source>
        <dbReference type="Proteomes" id="UP000663828"/>
    </source>
</evidence>
<evidence type="ECO:0000256" key="10">
    <source>
        <dbReference type="SAM" id="Phobius"/>
    </source>
</evidence>
<dbReference type="PROSITE" id="PS00237">
    <property type="entry name" value="G_PROTEIN_RECEP_F1_1"/>
    <property type="match status" value="1"/>
</dbReference>
<dbReference type="PRINTS" id="PR01012">
    <property type="entry name" value="NRPEPTIDEYR"/>
</dbReference>
<dbReference type="Pfam" id="PF00001">
    <property type="entry name" value="7tm_1"/>
    <property type="match status" value="1"/>
</dbReference>
<feature type="transmembrane region" description="Helical" evidence="10">
    <location>
        <begin position="113"/>
        <end position="131"/>
    </location>
</feature>
<evidence type="ECO:0000256" key="3">
    <source>
        <dbReference type="ARBA" id="ARBA00022692"/>
    </source>
</evidence>
<reference evidence="12" key="1">
    <citation type="submission" date="2021-02" db="EMBL/GenBank/DDBJ databases">
        <authorList>
            <person name="Nowell W R."/>
        </authorList>
    </citation>
    <scope>NUCLEOTIDE SEQUENCE</scope>
</reference>
<comment type="caution">
    <text evidence="12">The sequence shown here is derived from an EMBL/GenBank/DDBJ whole genome shotgun (WGS) entry which is preliminary data.</text>
</comment>
<accession>A0A814EMQ3</accession>
<dbReference type="AlphaFoldDB" id="A0A814EMQ3"/>
<sequence length="408" mass="46526">MLQMNSTYNILCNASLDGATFVDPAPPIPPPYLQGTAAIVYTLLSLLTFGGNALVCLVVFHFMGMTTVTNLFIANLAVTDLFVGLLCIPIVLISDYLLSDWPFGLFMCKFTSVAQSVFVVCTVYTLIAMSVDRYIAIVYPLKQKLTRRQCRILIAMLWVFSILFSSPIFFEMHISYVCYHRDDNRFKVDTQTVCQTNGLNPSIQTVYNVATLTVIYLIPLFVLTIIYISLGWQLKRSQLPGEAHVERDARVKKSKQKVTKMCFIVVIMFGVCWFPMQLYINILRPYLDQIFDQKYVPHFYFAFHLMAMSNSCVNPFIYGVMSSKFRAGYLHYWRCCTTCCGLVNDRLRKKQSMKQSIHSNASLRHEKNAMYELSVTVNEHTYGDPISSVSVPQMVPLITSHNVVPTYI</sequence>
<evidence type="ECO:0000313" key="12">
    <source>
        <dbReference type="EMBL" id="CAF0973402.1"/>
    </source>
</evidence>
<evidence type="ECO:0000259" key="11">
    <source>
        <dbReference type="PROSITE" id="PS50262"/>
    </source>
</evidence>
<evidence type="ECO:0000256" key="5">
    <source>
        <dbReference type="ARBA" id="ARBA00023040"/>
    </source>
</evidence>
<dbReference type="EMBL" id="CAJNOR010000654">
    <property type="protein sequence ID" value="CAF0973402.1"/>
    <property type="molecule type" value="Genomic_DNA"/>
</dbReference>
<evidence type="ECO:0000256" key="8">
    <source>
        <dbReference type="ARBA" id="ARBA00023224"/>
    </source>
</evidence>
<dbReference type="SUPFAM" id="SSF81321">
    <property type="entry name" value="Family A G protein-coupled receptor-like"/>
    <property type="match status" value="1"/>
</dbReference>
<keyword evidence="4 10" id="KW-1133">Transmembrane helix</keyword>
<dbReference type="InterPro" id="IPR000611">
    <property type="entry name" value="NPY_rcpt"/>
</dbReference>
<dbReference type="InterPro" id="IPR017452">
    <property type="entry name" value="GPCR_Rhodpsn_7TM"/>
</dbReference>
<keyword evidence="14" id="KW-1185">Reference proteome</keyword>